<proteinExistence type="predicted"/>
<dbReference type="EMBL" id="JAAMPC010000014">
    <property type="protein sequence ID" value="KAG2266697.1"/>
    <property type="molecule type" value="Genomic_DNA"/>
</dbReference>
<dbReference type="InterPro" id="IPR040256">
    <property type="entry name" value="At4g02000-like"/>
</dbReference>
<dbReference type="Pfam" id="PF14111">
    <property type="entry name" value="DUF4283"/>
    <property type="match status" value="1"/>
</dbReference>
<feature type="compositionally biased region" description="Polar residues" evidence="1">
    <location>
        <begin position="306"/>
        <end position="324"/>
    </location>
</feature>
<keyword evidence="4" id="KW-1185">Reference proteome</keyword>
<sequence>MSQSSLMVRKGVSSNAARRAGNSEDDIIRIPECDINIAKERFRRTLIGRVFHILGRSTDALINLLPRPRIWNVEGRVRGLNLGNGRFQFDFDNEADLQMVLNKRPCHFNQWIPVHFWNDKTFTEIANALGKKLLIDEKKARIQVSIDADKPLQFELTLTYEGLHRYCFTCKLISHDENTRPQLTPAEREIKRKQRLENHAANEQQRLPIQGSQGFSSGNQLKRPRSPLYERHHSPLATSRNGELYRVEKRRKGTTSLSSTREARDNGYHTRDHKSSGRQDNRHSHRDREVWSRLEIPAIRGDSHRGQNNNQYSRGNPRTETPRPNFTFEWRPRQSLEDPKYKTSNNTTPRHAEYERRERSRVTYDSQKTISDNRMSLESGEIDVTRITYAKTAADAEEERIRRLKGKAIITDTPTPQHMNAHNTSLKHQGANLIIPGIPPEAPLSARQEQRYEPPSTEQGDKLLELEAGIDQDLDVPLTDLELAEVDNLVLETERLEMDENMIDENMIDIDNDDLFGDSSDLDAEKIEAISQLSPANAERQEATHSRHQLLPAKIAAPRPRISLKRTYLAPTPHRKLQALSSRASPKKKTISGKRQSSSSTMVPRTEVFPSALRKKSVSLSGSVVSQKPPNKKI</sequence>
<feature type="region of interest" description="Disordered" evidence="1">
    <location>
        <begin position="575"/>
        <end position="610"/>
    </location>
</feature>
<evidence type="ECO:0000313" key="3">
    <source>
        <dbReference type="EMBL" id="KAG2266697.1"/>
    </source>
</evidence>
<feature type="domain" description="DUF4283" evidence="2">
    <location>
        <begin position="39"/>
        <end position="111"/>
    </location>
</feature>
<dbReference type="Proteomes" id="UP000886595">
    <property type="component" value="Unassembled WGS sequence"/>
</dbReference>
<dbReference type="PANTHER" id="PTHR31286:SF132">
    <property type="entry name" value="DUF4283 DOMAIN-CONTAINING PROTEIN"/>
    <property type="match status" value="1"/>
</dbReference>
<comment type="caution">
    <text evidence="3">The sequence shown here is derived from an EMBL/GenBank/DDBJ whole genome shotgun (WGS) entry which is preliminary data.</text>
</comment>
<accession>A0A8X7QC98</accession>
<name>A0A8X7QC98_BRACI</name>
<feature type="compositionally biased region" description="Basic and acidic residues" evidence="1">
    <location>
        <begin position="261"/>
        <end position="292"/>
    </location>
</feature>
<feature type="compositionally biased region" description="Polar residues" evidence="1">
    <location>
        <begin position="201"/>
        <end position="220"/>
    </location>
</feature>
<protein>
    <recommendedName>
        <fullName evidence="2">DUF4283 domain-containing protein</fullName>
    </recommendedName>
</protein>
<organism evidence="3 4">
    <name type="scientific">Brassica carinata</name>
    <name type="common">Ethiopian mustard</name>
    <name type="synonym">Abyssinian cabbage</name>
    <dbReference type="NCBI Taxonomy" id="52824"/>
    <lineage>
        <taxon>Eukaryota</taxon>
        <taxon>Viridiplantae</taxon>
        <taxon>Streptophyta</taxon>
        <taxon>Embryophyta</taxon>
        <taxon>Tracheophyta</taxon>
        <taxon>Spermatophyta</taxon>
        <taxon>Magnoliopsida</taxon>
        <taxon>eudicotyledons</taxon>
        <taxon>Gunneridae</taxon>
        <taxon>Pentapetalae</taxon>
        <taxon>rosids</taxon>
        <taxon>malvids</taxon>
        <taxon>Brassicales</taxon>
        <taxon>Brassicaceae</taxon>
        <taxon>Brassiceae</taxon>
        <taxon>Brassica</taxon>
    </lineage>
</organism>
<evidence type="ECO:0000259" key="2">
    <source>
        <dbReference type="Pfam" id="PF14111"/>
    </source>
</evidence>
<dbReference type="OrthoDB" id="1111599at2759"/>
<dbReference type="InterPro" id="IPR025558">
    <property type="entry name" value="DUF4283"/>
</dbReference>
<reference evidence="3 4" key="1">
    <citation type="submission" date="2020-02" db="EMBL/GenBank/DDBJ databases">
        <authorList>
            <person name="Ma Q."/>
            <person name="Huang Y."/>
            <person name="Song X."/>
            <person name="Pei D."/>
        </authorList>
    </citation>
    <scope>NUCLEOTIDE SEQUENCE [LARGE SCALE GENOMIC DNA]</scope>
    <source>
        <strain evidence="3">Sxm20200214</strain>
        <tissue evidence="3">Leaf</tissue>
    </source>
</reference>
<evidence type="ECO:0000313" key="4">
    <source>
        <dbReference type="Proteomes" id="UP000886595"/>
    </source>
</evidence>
<feature type="compositionally biased region" description="Polar residues" evidence="1">
    <location>
        <begin position="593"/>
        <end position="603"/>
    </location>
</feature>
<dbReference type="AlphaFoldDB" id="A0A8X7QC98"/>
<feature type="compositionally biased region" description="Basic and acidic residues" evidence="1">
    <location>
        <begin position="350"/>
        <end position="360"/>
    </location>
</feature>
<evidence type="ECO:0000256" key="1">
    <source>
        <dbReference type="SAM" id="MobiDB-lite"/>
    </source>
</evidence>
<dbReference type="PANTHER" id="PTHR31286">
    <property type="entry name" value="GLYCINE-RICH CELL WALL STRUCTURAL PROTEIN 1.8-LIKE"/>
    <property type="match status" value="1"/>
</dbReference>
<feature type="compositionally biased region" description="Basic and acidic residues" evidence="1">
    <location>
        <begin position="330"/>
        <end position="341"/>
    </location>
</feature>
<gene>
    <name evidence="3" type="ORF">Bca52824_073776</name>
</gene>
<feature type="region of interest" description="Disordered" evidence="1">
    <location>
        <begin position="199"/>
        <end position="360"/>
    </location>
</feature>